<protein>
    <recommendedName>
        <fullName evidence="4">CopG family transcriptional regulator</fullName>
    </recommendedName>
</protein>
<proteinExistence type="predicted"/>
<gene>
    <name evidence="2" type="ORF">CP557_09460</name>
</gene>
<dbReference type="OrthoDB" id="339831at2157"/>
<dbReference type="EMBL" id="NXNI01000001">
    <property type="protein sequence ID" value="PCR90716.1"/>
    <property type="molecule type" value="Genomic_DNA"/>
</dbReference>
<evidence type="ECO:0000313" key="2">
    <source>
        <dbReference type="EMBL" id="PCR90716.1"/>
    </source>
</evidence>
<dbReference type="AlphaFoldDB" id="A0A2A5QV46"/>
<evidence type="ECO:0000256" key="1">
    <source>
        <dbReference type="SAM" id="MobiDB-lite"/>
    </source>
</evidence>
<evidence type="ECO:0000313" key="3">
    <source>
        <dbReference type="Proteomes" id="UP000219689"/>
    </source>
</evidence>
<evidence type="ECO:0008006" key="4">
    <source>
        <dbReference type="Google" id="ProtNLM"/>
    </source>
</evidence>
<keyword evidence="3" id="KW-1185">Reference proteome</keyword>
<dbReference type="RefSeq" id="WP_097379664.1">
    <property type="nucleotide sequence ID" value="NZ_NXNI01000001.1"/>
</dbReference>
<feature type="region of interest" description="Disordered" evidence="1">
    <location>
        <begin position="46"/>
        <end position="70"/>
    </location>
</feature>
<comment type="caution">
    <text evidence="2">The sequence shown here is derived from an EMBL/GenBank/DDBJ whole genome shotgun (WGS) entry which is preliminary data.</text>
</comment>
<accession>A0A2A5QV46</accession>
<reference evidence="2 3" key="1">
    <citation type="submission" date="2017-09" db="EMBL/GenBank/DDBJ databases">
        <title>Genome sequences of Natrinema ejinorence JCM 13890T.</title>
        <authorList>
            <person name="Roh S.W."/>
            <person name="Kim Y.B."/>
            <person name="Kim J.Y."/>
        </authorList>
    </citation>
    <scope>NUCLEOTIDE SEQUENCE [LARGE SCALE GENOMIC DNA]</scope>
    <source>
        <strain evidence="2 3">JCM 13890</strain>
    </source>
</reference>
<name>A0A2A5QV46_9EURY</name>
<sequence length="70" mass="8114">MPQTAFETVETMLTSVQSEVDDPELRFKLRTSRQLLRLLKEQKEAGREALAETDLDDSTRENLEQLGYLE</sequence>
<dbReference type="Proteomes" id="UP000219689">
    <property type="component" value="Unassembled WGS sequence"/>
</dbReference>
<organism evidence="2 3">
    <name type="scientific">Natrinema ejinorense</name>
    <dbReference type="NCBI Taxonomy" id="373386"/>
    <lineage>
        <taxon>Archaea</taxon>
        <taxon>Methanobacteriati</taxon>
        <taxon>Methanobacteriota</taxon>
        <taxon>Stenosarchaea group</taxon>
        <taxon>Halobacteria</taxon>
        <taxon>Halobacteriales</taxon>
        <taxon>Natrialbaceae</taxon>
        <taxon>Natrinema</taxon>
    </lineage>
</organism>